<protein>
    <recommendedName>
        <fullName evidence="2">Glucose/Sorbosone dehydrogenase domain-containing protein</fullName>
    </recommendedName>
</protein>
<dbReference type="Gene3D" id="1.25.10.10">
    <property type="entry name" value="Leucine-rich Repeat Variant"/>
    <property type="match status" value="1"/>
</dbReference>
<evidence type="ECO:0000313" key="1">
    <source>
        <dbReference type="EMBL" id="GAH32926.1"/>
    </source>
</evidence>
<dbReference type="Gene3D" id="2.120.10.30">
    <property type="entry name" value="TolB, C-terminal domain"/>
    <property type="match status" value="1"/>
</dbReference>
<dbReference type="InterPro" id="IPR011042">
    <property type="entry name" value="6-blade_b-propeller_TolB-like"/>
</dbReference>
<dbReference type="SUPFAM" id="SSF63829">
    <property type="entry name" value="Calcium-dependent phosphotriesterase"/>
    <property type="match status" value="1"/>
</dbReference>
<proteinExistence type="predicted"/>
<evidence type="ECO:0008006" key="2">
    <source>
        <dbReference type="Google" id="ProtNLM"/>
    </source>
</evidence>
<dbReference type="InterPro" id="IPR016024">
    <property type="entry name" value="ARM-type_fold"/>
</dbReference>
<dbReference type="EMBL" id="BARU01011750">
    <property type="protein sequence ID" value="GAH32926.1"/>
    <property type="molecule type" value="Genomic_DNA"/>
</dbReference>
<dbReference type="PANTHER" id="PTHR33546">
    <property type="entry name" value="LARGE, MULTIFUNCTIONAL SECRETED PROTEIN-RELATED"/>
    <property type="match status" value="1"/>
</dbReference>
<feature type="non-terminal residue" evidence="1">
    <location>
        <position position="237"/>
    </location>
</feature>
<dbReference type="InterPro" id="IPR011989">
    <property type="entry name" value="ARM-like"/>
</dbReference>
<sequence>MTVYDHFMFPVRYHGFLFVGDWAQGRILDVRLKRQGASYTSEVHVFLEGNPLNVTDMEVGPDGMLYFCTGGRGTDGGVYRVGWTGRVPPQIQDLGTGIDVALRQPQFQTAWARQQIALVKEELGEQWEDELLAIVLDSTADAAVRARAIDLLQLYGPQPTAELLVELSRDRDRRIRIKTAYFLGLHPDDPASRDRLVELLNDPNIVVKRIACESLTRIGSDKLPTETLVNLLGHGDR</sequence>
<comment type="caution">
    <text evidence="1">The sequence shown here is derived from an EMBL/GenBank/DDBJ whole genome shotgun (WGS) entry which is preliminary data.</text>
</comment>
<reference evidence="1" key="1">
    <citation type="journal article" date="2014" name="Front. Microbiol.">
        <title>High frequency of phylogenetically diverse reductive dehalogenase-homologous genes in deep subseafloor sedimentary metagenomes.</title>
        <authorList>
            <person name="Kawai M."/>
            <person name="Futagami T."/>
            <person name="Toyoda A."/>
            <person name="Takaki Y."/>
            <person name="Nishi S."/>
            <person name="Hori S."/>
            <person name="Arai W."/>
            <person name="Tsubouchi T."/>
            <person name="Morono Y."/>
            <person name="Uchiyama I."/>
            <person name="Ito T."/>
            <person name="Fujiyama A."/>
            <person name="Inagaki F."/>
            <person name="Takami H."/>
        </authorList>
    </citation>
    <scope>NUCLEOTIDE SEQUENCE</scope>
    <source>
        <strain evidence="1">Expedition CK06-06</strain>
    </source>
</reference>
<dbReference type="PANTHER" id="PTHR33546:SF1">
    <property type="entry name" value="LARGE, MULTIFUNCTIONAL SECRETED PROTEIN"/>
    <property type="match status" value="1"/>
</dbReference>
<accession>X1EHY0</accession>
<name>X1EHY0_9ZZZZ</name>
<dbReference type="Pfam" id="PF13646">
    <property type="entry name" value="HEAT_2"/>
    <property type="match status" value="1"/>
</dbReference>
<gene>
    <name evidence="1" type="ORF">S03H2_21951</name>
</gene>
<dbReference type="AlphaFoldDB" id="X1EHY0"/>
<organism evidence="1">
    <name type="scientific">marine sediment metagenome</name>
    <dbReference type="NCBI Taxonomy" id="412755"/>
    <lineage>
        <taxon>unclassified sequences</taxon>
        <taxon>metagenomes</taxon>
        <taxon>ecological metagenomes</taxon>
    </lineage>
</organism>
<dbReference type="SUPFAM" id="SSF48371">
    <property type="entry name" value="ARM repeat"/>
    <property type="match status" value="1"/>
</dbReference>